<reference evidence="1 2" key="1">
    <citation type="submission" date="2021-06" db="EMBL/GenBank/DDBJ databases">
        <title>Caerostris darwini draft genome.</title>
        <authorList>
            <person name="Kono N."/>
            <person name="Arakawa K."/>
        </authorList>
    </citation>
    <scope>NUCLEOTIDE SEQUENCE [LARGE SCALE GENOMIC DNA]</scope>
</reference>
<name>A0AAV4RGS4_9ARAC</name>
<organism evidence="1 2">
    <name type="scientific">Caerostris darwini</name>
    <dbReference type="NCBI Taxonomy" id="1538125"/>
    <lineage>
        <taxon>Eukaryota</taxon>
        <taxon>Metazoa</taxon>
        <taxon>Ecdysozoa</taxon>
        <taxon>Arthropoda</taxon>
        <taxon>Chelicerata</taxon>
        <taxon>Arachnida</taxon>
        <taxon>Araneae</taxon>
        <taxon>Araneomorphae</taxon>
        <taxon>Entelegynae</taxon>
        <taxon>Araneoidea</taxon>
        <taxon>Araneidae</taxon>
        <taxon>Caerostris</taxon>
    </lineage>
</organism>
<proteinExistence type="predicted"/>
<protein>
    <submittedName>
        <fullName evidence="1">Uncharacterized protein</fullName>
    </submittedName>
</protein>
<gene>
    <name evidence="1" type="ORF">CDAR_274401</name>
</gene>
<dbReference type="EMBL" id="BPLQ01006056">
    <property type="protein sequence ID" value="GIY19652.1"/>
    <property type="molecule type" value="Genomic_DNA"/>
</dbReference>
<evidence type="ECO:0000313" key="2">
    <source>
        <dbReference type="Proteomes" id="UP001054837"/>
    </source>
</evidence>
<accession>A0AAV4RGS4</accession>
<evidence type="ECO:0000313" key="1">
    <source>
        <dbReference type="EMBL" id="GIY19652.1"/>
    </source>
</evidence>
<keyword evidence="2" id="KW-1185">Reference proteome</keyword>
<dbReference type="AlphaFoldDB" id="A0AAV4RGS4"/>
<dbReference type="Proteomes" id="UP001054837">
    <property type="component" value="Unassembled WGS sequence"/>
</dbReference>
<sequence>MQIINIKEFGARAHLVSELGENSDTKVQGLPMPELGTTYLKNLQLSLKWYDDDDDAITTPPPPDAELGKGVVSHPFAVAPRSEITSETMATLLE</sequence>
<comment type="caution">
    <text evidence="1">The sequence shown here is derived from an EMBL/GenBank/DDBJ whole genome shotgun (WGS) entry which is preliminary data.</text>
</comment>